<reference evidence="1 3" key="2">
    <citation type="journal article" date="2011" name="PLoS Biol.">
        <title>Modernizing reference genome assemblies.</title>
        <authorList>
            <person name="Church D.M."/>
            <person name="Schneider V.A."/>
            <person name="Graves T."/>
            <person name="Auger K."/>
            <person name="Cunningham F."/>
            <person name="Bouk N."/>
            <person name="Chen H.C."/>
            <person name="Agarwala R."/>
            <person name="McLaren W.M."/>
            <person name="Ritchie G.R."/>
            <person name="Albracht D."/>
            <person name="Kremitzki M."/>
            <person name="Rock S."/>
            <person name="Kotkiewicz H."/>
            <person name="Kremitzki C."/>
            <person name="Wollam A."/>
            <person name="Trani L."/>
            <person name="Fulton L."/>
            <person name="Fulton R."/>
            <person name="Matthews L."/>
            <person name="Whitehead S."/>
            <person name="Chow W."/>
            <person name="Torrance J."/>
            <person name="Dunn M."/>
            <person name="Harden G."/>
            <person name="Threadgold G."/>
            <person name="Wood J."/>
            <person name="Collins J."/>
            <person name="Heath P."/>
            <person name="Griffiths G."/>
            <person name="Pelan S."/>
            <person name="Grafham D."/>
            <person name="Eichler E.E."/>
            <person name="Weinstock G."/>
            <person name="Mardis E.R."/>
            <person name="Wilson R.K."/>
            <person name="Howe K."/>
            <person name="Flicek P."/>
            <person name="Hubbard T."/>
        </authorList>
    </citation>
    <scope>NUCLEOTIDE SEQUENCE [LARGE SCALE GENOMIC DNA]</scope>
    <source>
        <strain evidence="1 3">C57BL/6J</strain>
    </source>
</reference>
<dbReference type="VEuPathDB" id="HostDB:ENSMUSG00000036879"/>
<evidence type="ECO:0000313" key="3">
    <source>
        <dbReference type="Proteomes" id="UP000000589"/>
    </source>
</evidence>
<dbReference type="MGI" id="MGI:97578">
    <property type="gene designation" value="Phkb"/>
</dbReference>
<proteinExistence type="evidence at protein level"/>
<reference evidence="1" key="4">
    <citation type="submission" date="2025-09" db="UniProtKB">
        <authorList>
            <consortium name="Ensembl"/>
        </authorList>
    </citation>
    <scope>IDENTIFICATION</scope>
    <source>
        <strain evidence="1">C57BL/6J</strain>
    </source>
</reference>
<dbReference type="PeptideAtlas" id="E0CY30"/>
<dbReference type="HOGENOM" id="CLU_3299198_0_0_1"/>
<organism evidence="1 3">
    <name type="scientific">Mus musculus</name>
    <name type="common">Mouse</name>
    <dbReference type="NCBI Taxonomy" id="10090"/>
    <lineage>
        <taxon>Eukaryota</taxon>
        <taxon>Metazoa</taxon>
        <taxon>Chordata</taxon>
        <taxon>Craniata</taxon>
        <taxon>Vertebrata</taxon>
        <taxon>Euteleostomi</taxon>
        <taxon>Mammalia</taxon>
        <taxon>Eutheria</taxon>
        <taxon>Euarchontoglires</taxon>
        <taxon>Glires</taxon>
        <taxon>Rodentia</taxon>
        <taxon>Myomorpha</taxon>
        <taxon>Muroidea</taxon>
        <taxon>Muridae</taxon>
        <taxon>Murinae</taxon>
        <taxon>Mus</taxon>
        <taxon>Mus</taxon>
    </lineage>
</organism>
<reference evidence="1" key="3">
    <citation type="submission" date="2025-08" db="UniProtKB">
        <authorList>
            <consortium name="Ensembl"/>
        </authorList>
    </citation>
    <scope>IDENTIFICATION</scope>
    <source>
        <strain evidence="1">C57BL/6J</strain>
    </source>
</reference>
<name>E0CY30_MOUSE</name>
<dbReference type="Antibodypedia" id="28116">
    <property type="antibodies" value="180 antibodies from 29 providers"/>
</dbReference>
<dbReference type="Ensembl" id="ENSMUST00000162981.2">
    <property type="protein sequence ID" value="ENSMUSP00000124522.2"/>
    <property type="gene ID" value="ENSMUSG00000036879.17"/>
</dbReference>
<protein>
    <submittedName>
        <fullName evidence="1">Phosphorylase kinase beta</fullName>
    </submittedName>
</protein>
<reference evidence="1 3" key="1">
    <citation type="journal article" date="2009" name="PLoS Biol.">
        <title>Lineage-specific biology revealed by a finished genome assembly of the mouse.</title>
        <authorList>
            <consortium name="Mouse Genome Sequencing Consortium"/>
            <person name="Church D.M."/>
            <person name="Goodstadt L."/>
            <person name="Hillier L.W."/>
            <person name="Zody M.C."/>
            <person name="Goldstein S."/>
            <person name="She X."/>
            <person name="Bult C.J."/>
            <person name="Agarwala R."/>
            <person name="Cherry J.L."/>
            <person name="DiCuccio M."/>
            <person name="Hlavina W."/>
            <person name="Kapustin Y."/>
            <person name="Meric P."/>
            <person name="Maglott D."/>
            <person name="Birtle Z."/>
            <person name="Marques A.C."/>
            <person name="Graves T."/>
            <person name="Zhou S."/>
            <person name="Teague B."/>
            <person name="Potamousis K."/>
            <person name="Churas C."/>
            <person name="Place M."/>
            <person name="Herschleb J."/>
            <person name="Runnheim R."/>
            <person name="Forrest D."/>
            <person name="Amos-Landgraf J."/>
            <person name="Schwartz D.C."/>
            <person name="Cheng Z."/>
            <person name="Lindblad-Toh K."/>
            <person name="Eichler E.E."/>
            <person name="Ponting C.P."/>
        </authorList>
    </citation>
    <scope>NUCLEOTIDE SEQUENCE [LARGE SCALE GENOMIC DNA]</scope>
    <source>
        <strain evidence="1 3">C57BL/6J</strain>
    </source>
</reference>
<accession>E0CY30</accession>
<dbReference type="ExpressionAtlas" id="E0CY30">
    <property type="expression patterns" value="baseline and differential"/>
</dbReference>
<dbReference type="SMR" id="E0CY30"/>
<dbReference type="AlphaFoldDB" id="E0CY30"/>
<sequence>MANSPDAAFSSPALLRSGLKSCVPKFLINVCSPFLSWLSL</sequence>
<dbReference type="Proteomes" id="UP000000589">
    <property type="component" value="Chromosome 8"/>
</dbReference>
<dbReference type="GeneTree" id="ENSGT00950000183118"/>
<dbReference type="AGR" id="MGI:97578"/>
<dbReference type="Bgee" id="ENSMUSG00000036879">
    <property type="expression patterns" value="Expressed in quadriceps femoris and 251 other cell types or tissues"/>
</dbReference>
<evidence type="ECO:0000313" key="1">
    <source>
        <dbReference type="Ensembl" id="ENSMUSP00000124522.2"/>
    </source>
</evidence>
<keyword evidence="3" id="KW-1185">Reference proteome</keyword>
<gene>
    <name evidence="1 2" type="primary">Phkb</name>
</gene>
<dbReference type="ProteomicsDB" id="357037"/>
<keyword evidence="4" id="KW-1267">Proteomics identification</keyword>
<evidence type="ECO:0000313" key="2">
    <source>
        <dbReference type="MGI" id="MGI:97578"/>
    </source>
</evidence>
<evidence type="ECO:0007829" key="4">
    <source>
        <dbReference type="ProteomicsDB" id="E0CY30"/>
    </source>
</evidence>